<name>A0A1Y1ZF90_9PLEO</name>
<evidence type="ECO:0000256" key="1">
    <source>
        <dbReference type="SAM" id="MobiDB-lite"/>
    </source>
</evidence>
<feature type="compositionally biased region" description="Basic and acidic residues" evidence="1">
    <location>
        <begin position="189"/>
        <end position="198"/>
    </location>
</feature>
<sequence length="198" mass="23742">MPIAVGQVSDLVKNNNEHHQTIVKDLGIKQQAFLTEGVSQSIKLAQEMNTLSLELKQVAETKDRTIDKLTSELELAKKKLNLHSDREAKMHEVEIEHAKTATKCKALEKEKERLVAEMERKEREMGKRKEKMEKMIAEREERMERSIAEREEKMERRRWRGEDGEEKMERRRWRGEDGEEKMERRRWRGERQRSRVYI</sequence>
<protein>
    <submittedName>
        <fullName evidence="2">Uncharacterized protein</fullName>
    </submittedName>
</protein>
<gene>
    <name evidence="2" type="ORF">BCR34DRAFT_589663</name>
</gene>
<dbReference type="Proteomes" id="UP000193144">
    <property type="component" value="Unassembled WGS sequence"/>
</dbReference>
<evidence type="ECO:0000313" key="2">
    <source>
        <dbReference type="EMBL" id="ORY08928.1"/>
    </source>
</evidence>
<evidence type="ECO:0000313" key="3">
    <source>
        <dbReference type="Proteomes" id="UP000193144"/>
    </source>
</evidence>
<accession>A0A1Y1ZF90</accession>
<comment type="caution">
    <text evidence="2">The sequence shown here is derived from an EMBL/GenBank/DDBJ whole genome shotgun (WGS) entry which is preliminary data.</text>
</comment>
<dbReference type="AlphaFoldDB" id="A0A1Y1ZF90"/>
<feature type="compositionally biased region" description="Basic and acidic residues" evidence="1">
    <location>
        <begin position="139"/>
        <end position="155"/>
    </location>
</feature>
<feature type="region of interest" description="Disordered" evidence="1">
    <location>
        <begin position="139"/>
        <end position="198"/>
    </location>
</feature>
<organism evidence="2 3">
    <name type="scientific">Clohesyomyces aquaticus</name>
    <dbReference type="NCBI Taxonomy" id="1231657"/>
    <lineage>
        <taxon>Eukaryota</taxon>
        <taxon>Fungi</taxon>
        <taxon>Dikarya</taxon>
        <taxon>Ascomycota</taxon>
        <taxon>Pezizomycotina</taxon>
        <taxon>Dothideomycetes</taxon>
        <taxon>Pleosporomycetidae</taxon>
        <taxon>Pleosporales</taxon>
        <taxon>Lindgomycetaceae</taxon>
        <taxon>Clohesyomyces</taxon>
    </lineage>
</organism>
<keyword evidence="3" id="KW-1185">Reference proteome</keyword>
<reference evidence="2 3" key="1">
    <citation type="submission" date="2016-07" db="EMBL/GenBank/DDBJ databases">
        <title>Pervasive Adenine N6-methylation of Active Genes in Fungi.</title>
        <authorList>
            <consortium name="DOE Joint Genome Institute"/>
            <person name="Mondo S.J."/>
            <person name="Dannebaum R.O."/>
            <person name="Kuo R.C."/>
            <person name="Labutti K."/>
            <person name="Haridas S."/>
            <person name="Kuo A."/>
            <person name="Salamov A."/>
            <person name="Ahrendt S.R."/>
            <person name="Lipzen A."/>
            <person name="Sullivan W."/>
            <person name="Andreopoulos W.B."/>
            <person name="Clum A."/>
            <person name="Lindquist E."/>
            <person name="Daum C."/>
            <person name="Ramamoorthy G.K."/>
            <person name="Gryganskyi A."/>
            <person name="Culley D."/>
            <person name="Magnuson J.K."/>
            <person name="James T.Y."/>
            <person name="O'Malley M.A."/>
            <person name="Stajich J.E."/>
            <person name="Spatafora J.W."/>
            <person name="Visel A."/>
            <person name="Grigoriev I.V."/>
        </authorList>
    </citation>
    <scope>NUCLEOTIDE SEQUENCE [LARGE SCALE GENOMIC DNA]</scope>
    <source>
        <strain evidence="2 3">CBS 115471</strain>
    </source>
</reference>
<proteinExistence type="predicted"/>
<dbReference type="EMBL" id="MCFA01000093">
    <property type="protein sequence ID" value="ORY08928.1"/>
    <property type="molecule type" value="Genomic_DNA"/>
</dbReference>